<keyword evidence="1" id="KW-0614">Plasmid</keyword>
<dbReference type="Proteomes" id="UP001064971">
    <property type="component" value="Plasmid pDAETH-1"/>
</dbReference>
<reference evidence="1" key="1">
    <citation type="submission" date="2022-07" db="EMBL/GenBank/DDBJ databases">
        <title>Complete Genome Sequence of the Radioresistant Bacterium Deinococcus aetherius ST0316, Isolated from the Air Dust collected in Lower Stratosphere above Japan.</title>
        <authorList>
            <person name="Satoh K."/>
            <person name="Hagiwara K."/>
            <person name="Katsumata K."/>
            <person name="Kubo A."/>
            <person name="Yokobori S."/>
            <person name="Yamagishi A."/>
            <person name="Oono Y."/>
            <person name="Narumi I."/>
        </authorList>
    </citation>
    <scope>NUCLEOTIDE SEQUENCE</scope>
    <source>
        <strain evidence="1">ST0316</strain>
        <plasmid evidence="1">pDAETH-1</plasmid>
    </source>
</reference>
<geneLocation type="plasmid" evidence="1 2">
    <name>pDAETH-1</name>
</geneLocation>
<evidence type="ECO:0008006" key="3">
    <source>
        <dbReference type="Google" id="ProtNLM"/>
    </source>
</evidence>
<evidence type="ECO:0000313" key="2">
    <source>
        <dbReference type="Proteomes" id="UP001064971"/>
    </source>
</evidence>
<organism evidence="1 2">
    <name type="scientific">Deinococcus aetherius</name>
    <dbReference type="NCBI Taxonomy" id="200252"/>
    <lineage>
        <taxon>Bacteria</taxon>
        <taxon>Thermotogati</taxon>
        <taxon>Deinococcota</taxon>
        <taxon>Deinococci</taxon>
        <taxon>Deinococcales</taxon>
        <taxon>Deinococcaceae</taxon>
        <taxon>Deinococcus</taxon>
    </lineage>
</organism>
<dbReference type="EMBL" id="AP026561">
    <property type="protein sequence ID" value="BDP43457.1"/>
    <property type="molecule type" value="Genomic_DNA"/>
</dbReference>
<protein>
    <recommendedName>
        <fullName evidence="3">DUF2383 domain-containing protein</fullName>
    </recommendedName>
</protein>
<name>A0ABN6RJB8_9DEIO</name>
<dbReference type="RefSeq" id="WP_264777938.1">
    <property type="nucleotide sequence ID" value="NZ_AP026561.1"/>
</dbReference>
<keyword evidence="2" id="KW-1185">Reference proteome</keyword>
<gene>
    <name evidence="1" type="ORF">DAETH_34260</name>
</gene>
<proteinExistence type="predicted"/>
<sequence>METQTGHVGTYLGLLQGGEEGLARAFRLVAKQHSGEPDLPRECETFAAWSDDHVTELRPFLERYGGRPQDPGLLHHLFGDAARGMREGSVMLTLLRQLGHLWVMAQDNQASWVVLTQAAQHLRDESLKLSCREALRRNHVQLAWLKMHLKERAPQTLLVPDSTGKTTLFRPRG</sequence>
<accession>A0ABN6RJB8</accession>
<evidence type="ECO:0000313" key="1">
    <source>
        <dbReference type="EMBL" id="BDP43457.1"/>
    </source>
</evidence>